<organism evidence="1 2">
    <name type="scientific">Phytobacter ursingii</name>
    <dbReference type="NCBI Taxonomy" id="1972431"/>
    <lineage>
        <taxon>Bacteria</taxon>
        <taxon>Pseudomonadati</taxon>
        <taxon>Pseudomonadota</taxon>
        <taxon>Gammaproteobacteria</taxon>
        <taxon>Enterobacterales</taxon>
        <taxon>Enterobacteriaceae</taxon>
        <taxon>Phytobacter</taxon>
    </lineage>
</organism>
<dbReference type="EMBL" id="JAWJAC010000017">
    <property type="protein sequence ID" value="MDV2865206.1"/>
    <property type="molecule type" value="Genomic_DNA"/>
</dbReference>
<proteinExistence type="predicted"/>
<gene>
    <name evidence="1" type="ORF">R0H02_22455</name>
</gene>
<comment type="caution">
    <text evidence="1">The sequence shown here is derived from an EMBL/GenBank/DDBJ whole genome shotgun (WGS) entry which is preliminary data.</text>
</comment>
<dbReference type="AlphaFoldDB" id="A0AB35RUD2"/>
<accession>A0AB35RUD2</accession>
<dbReference type="RefSeq" id="WP_229221428.1">
    <property type="nucleotide sequence ID" value="NZ_JAWJAC010000017.1"/>
</dbReference>
<protein>
    <submittedName>
        <fullName evidence="1">Cytoplasmic protein</fullName>
    </submittedName>
</protein>
<name>A0AB35RUD2_9ENTR</name>
<evidence type="ECO:0000313" key="2">
    <source>
        <dbReference type="Proteomes" id="UP001286589"/>
    </source>
</evidence>
<sequence>MSALFTINTCKSYGCRNLGLAESPDYVWPDYRLGFAALHCRACGSYPPLFNERQFRDWLSAWLTEYAAESGLFCPACYQKTRIRYGHNPLGTQRLQCRSCKKVWTPGNVLQEQTVPLTQLITTPLIVPFQGARADQKLYALFSFDALRGHVVHVSTNFTSHPAGDSLLYQWKGVAEPLCRHENIIERVNFRAEQFLGRSQFDEVQYASAEQKRNARGAILRPVIAAHGHFRVLKILFPDVMTHIVAHECFLRGAVITAWSGLFRRQQGALWFIEEEIVDVGCTAPWRARGKTYHGWWQNRWQLWQQGNNLKMTCLLTGGDESLAETLSLAASRHFVHWLHQQSAFLNLGQYSARRVTQSLKVLARQYNVALTATAPDG</sequence>
<keyword evidence="2" id="KW-1185">Reference proteome</keyword>
<evidence type="ECO:0000313" key="1">
    <source>
        <dbReference type="EMBL" id="MDV2865206.1"/>
    </source>
</evidence>
<reference evidence="1 2" key="1">
    <citation type="submission" date="2023-10" db="EMBL/GenBank/DDBJ databases">
        <title>Phytobacter spp. The emergence of a new genus of hospital-origin enterobacteria encoding carbapenemases in Argentina.</title>
        <authorList>
            <person name="Vay C."/>
            <person name="Almuzara M."/>
            <person name="Traglia G.M."/>
            <person name="Campos J."/>
        </authorList>
    </citation>
    <scope>NUCLEOTIDE SEQUENCE [LARGE SCALE GENOMIC DNA]</scope>
    <source>
        <strain evidence="1 2">CVMA36</strain>
    </source>
</reference>
<dbReference type="Proteomes" id="UP001286589">
    <property type="component" value="Unassembled WGS sequence"/>
</dbReference>